<keyword evidence="1" id="KW-0732">Signal</keyword>
<feature type="signal peptide" evidence="1">
    <location>
        <begin position="1"/>
        <end position="31"/>
    </location>
</feature>
<feature type="chain" id="PRO_5004931884" evidence="1">
    <location>
        <begin position="32"/>
        <end position="118"/>
    </location>
</feature>
<gene>
    <name evidence="2" type="ORF">L484_005783</name>
</gene>
<protein>
    <submittedName>
        <fullName evidence="2">Uncharacterized protein</fullName>
    </submittedName>
</protein>
<evidence type="ECO:0000313" key="3">
    <source>
        <dbReference type="Proteomes" id="UP000030645"/>
    </source>
</evidence>
<proteinExistence type="predicted"/>
<keyword evidence="3" id="KW-1185">Reference proteome</keyword>
<dbReference type="EMBL" id="KE345165">
    <property type="protein sequence ID" value="EXB94626.1"/>
    <property type="molecule type" value="Genomic_DNA"/>
</dbReference>
<evidence type="ECO:0000256" key="1">
    <source>
        <dbReference type="SAM" id="SignalP"/>
    </source>
</evidence>
<dbReference type="AlphaFoldDB" id="W9S918"/>
<reference evidence="3" key="1">
    <citation type="submission" date="2013-01" db="EMBL/GenBank/DDBJ databases">
        <title>Draft Genome Sequence of a Mulberry Tree, Morus notabilis C.K. Schneid.</title>
        <authorList>
            <person name="He N."/>
            <person name="Zhao S."/>
        </authorList>
    </citation>
    <scope>NUCLEOTIDE SEQUENCE</scope>
</reference>
<organism evidence="2 3">
    <name type="scientific">Morus notabilis</name>
    <dbReference type="NCBI Taxonomy" id="981085"/>
    <lineage>
        <taxon>Eukaryota</taxon>
        <taxon>Viridiplantae</taxon>
        <taxon>Streptophyta</taxon>
        <taxon>Embryophyta</taxon>
        <taxon>Tracheophyta</taxon>
        <taxon>Spermatophyta</taxon>
        <taxon>Magnoliopsida</taxon>
        <taxon>eudicotyledons</taxon>
        <taxon>Gunneridae</taxon>
        <taxon>Pentapetalae</taxon>
        <taxon>rosids</taxon>
        <taxon>fabids</taxon>
        <taxon>Rosales</taxon>
        <taxon>Moraceae</taxon>
        <taxon>Moreae</taxon>
        <taxon>Morus</taxon>
    </lineage>
</organism>
<accession>W9S918</accession>
<evidence type="ECO:0000313" key="2">
    <source>
        <dbReference type="EMBL" id="EXB94626.1"/>
    </source>
</evidence>
<dbReference type="Proteomes" id="UP000030645">
    <property type="component" value="Unassembled WGS sequence"/>
</dbReference>
<name>W9S918_9ROSA</name>
<sequence>MSCPANSHLPLLPLLTIFCLATFLFVHVSQAIVSSDRRFTYTNKDDNLGSLRQAYDYGGTYRSLPIYNFPFTLCFYSETHYPNAFFLVLCMGDDSNHVLCVWEANRDMPIREGATLTL</sequence>